<name>A0A1D2A3L6_AUXPR</name>
<gene>
    <name evidence="3" type="ORF">g.84466</name>
</gene>
<dbReference type="GO" id="GO:0005737">
    <property type="term" value="C:cytoplasm"/>
    <property type="evidence" value="ECO:0007669"/>
    <property type="project" value="GOC"/>
</dbReference>
<dbReference type="GO" id="GO:0007094">
    <property type="term" value="P:mitotic spindle assembly checkpoint signaling"/>
    <property type="evidence" value="ECO:0007669"/>
    <property type="project" value="TreeGrafter"/>
</dbReference>
<protein>
    <recommendedName>
        <fullName evidence="2">Centromere/kinetochore protein zw10 C-terminal domain-containing protein</fullName>
    </recommendedName>
</protein>
<sequence length="550" mass="55850">MLDQLLARQTATCAHEGHLSASVLQEAIHLVDVRQEEVLVTLFAGVAERYASPSEDWPPPAEEAAHCETLASIPPGADAALGDLVAQAQALAGLCCTTHAVQSRLEALRAAAAAASRLADFDAARSAARLEAAADLALGFDAGSDYLDEAMLRTLRARRQDLHLHLLREAAAAAAEPGPAGSGVWAALRTLGLVPEAVRGAAAAFAEARIPAALGEGLAAGTGAGEGPPSGPVRRSARLLSPAPSSTSSCASGLGAGPSVERALYSALKTLCRETMEGDAELVAALGESLWPQLAEAYIQACLSPLLPTPDCAEAEDLASFGRAAGRGSKLEAKARTLGLLGPDTASEGPIAAYIREAMAQYALSSRTRLVEASAACLASWDSRDTRLVSLARPGSEDGAPPPADQPSLLVSAATARLLALARAALASACEAGSPVLAQAVAAGVVEVAALIAEFRPLEGADQLLLPWPAALRHNDCQAAYQLLAGLPHDLAPRLQALVHRAVNFANPGARVRRAGSDALAAMLAAQRAELGALAADAGVGVGGGLDGAG</sequence>
<dbReference type="PANTHER" id="PTHR12205">
    <property type="entry name" value="CENTROMERE/KINETOCHORE PROTEIN ZW10"/>
    <property type="match status" value="1"/>
</dbReference>
<evidence type="ECO:0000259" key="2">
    <source>
        <dbReference type="Pfam" id="PF20666"/>
    </source>
</evidence>
<feature type="domain" description="Centromere/kinetochore protein zw10 C-terminal" evidence="2">
    <location>
        <begin position="410"/>
        <end position="531"/>
    </location>
</feature>
<organism evidence="3">
    <name type="scientific">Auxenochlorella protothecoides</name>
    <name type="common">Green microalga</name>
    <name type="synonym">Chlorella protothecoides</name>
    <dbReference type="NCBI Taxonomy" id="3075"/>
    <lineage>
        <taxon>Eukaryota</taxon>
        <taxon>Viridiplantae</taxon>
        <taxon>Chlorophyta</taxon>
        <taxon>core chlorophytes</taxon>
        <taxon>Trebouxiophyceae</taxon>
        <taxon>Chlorellales</taxon>
        <taxon>Chlorellaceae</taxon>
        <taxon>Auxenochlorella</taxon>
    </lineage>
</organism>
<evidence type="ECO:0000256" key="1">
    <source>
        <dbReference type="SAM" id="MobiDB-lite"/>
    </source>
</evidence>
<dbReference type="AlphaFoldDB" id="A0A1D2A3L6"/>
<dbReference type="InterPro" id="IPR048343">
    <property type="entry name" value="ZW10_C"/>
</dbReference>
<dbReference type="EMBL" id="GDKF01004806">
    <property type="protein sequence ID" value="JAT73816.1"/>
    <property type="molecule type" value="Transcribed_RNA"/>
</dbReference>
<evidence type="ECO:0000313" key="3">
    <source>
        <dbReference type="EMBL" id="JAT73816.1"/>
    </source>
</evidence>
<dbReference type="GO" id="GO:1990423">
    <property type="term" value="C:RZZ complex"/>
    <property type="evidence" value="ECO:0007669"/>
    <property type="project" value="TreeGrafter"/>
</dbReference>
<proteinExistence type="predicted"/>
<feature type="non-terminal residue" evidence="3">
    <location>
        <position position="550"/>
    </location>
</feature>
<dbReference type="GO" id="GO:0006888">
    <property type="term" value="P:endoplasmic reticulum to Golgi vesicle-mediated transport"/>
    <property type="evidence" value="ECO:0007669"/>
    <property type="project" value="TreeGrafter"/>
</dbReference>
<reference evidence="3" key="1">
    <citation type="submission" date="2015-08" db="EMBL/GenBank/DDBJ databases">
        <authorList>
            <person name="Babu N.S."/>
            <person name="Beckwith C.J."/>
            <person name="Beseler K.G."/>
            <person name="Brison A."/>
            <person name="Carone J.V."/>
            <person name="Caskin T.P."/>
            <person name="Diamond M."/>
            <person name="Durham M.E."/>
            <person name="Foxe J.M."/>
            <person name="Go M."/>
            <person name="Henderson B.A."/>
            <person name="Jones I.B."/>
            <person name="McGettigan J.A."/>
            <person name="Micheletti S.J."/>
            <person name="Nasrallah M.E."/>
            <person name="Ortiz D."/>
            <person name="Piller C.R."/>
            <person name="Privatt S.R."/>
            <person name="Schneider S.L."/>
            <person name="Sharp S."/>
            <person name="Smith T.C."/>
            <person name="Stanton J.D."/>
            <person name="Ullery H.E."/>
            <person name="Wilson R.J."/>
            <person name="Serrano M.G."/>
            <person name="Buck G."/>
            <person name="Lee V."/>
            <person name="Wang Y."/>
            <person name="Carvalho R."/>
            <person name="Voegtly L."/>
            <person name="Shi R."/>
            <person name="Duckworth R."/>
            <person name="Johnson A."/>
            <person name="Loviza R."/>
            <person name="Walstead R."/>
            <person name="Shah Z."/>
            <person name="Kiflezghi M."/>
            <person name="Wade K."/>
            <person name="Ball S.L."/>
            <person name="Bradley K.W."/>
            <person name="Asai D.J."/>
            <person name="Bowman C.A."/>
            <person name="Russell D.A."/>
            <person name="Pope W.H."/>
            <person name="Jacobs-Sera D."/>
            <person name="Hendrix R.W."/>
            <person name="Hatfull G.F."/>
        </authorList>
    </citation>
    <scope>NUCLEOTIDE SEQUENCE</scope>
</reference>
<feature type="region of interest" description="Disordered" evidence="1">
    <location>
        <begin position="221"/>
        <end position="255"/>
    </location>
</feature>
<feature type="compositionally biased region" description="Low complexity" evidence="1">
    <location>
        <begin position="232"/>
        <end position="253"/>
    </location>
</feature>
<dbReference type="PANTHER" id="PTHR12205:SF0">
    <property type="entry name" value="CENTROMERE_KINETOCHORE PROTEIN ZW10 HOMOLOG"/>
    <property type="match status" value="1"/>
</dbReference>
<dbReference type="Pfam" id="PF20666">
    <property type="entry name" value="ZW10_C"/>
    <property type="match status" value="1"/>
</dbReference>
<accession>A0A1D2A3L6</accession>